<dbReference type="AlphaFoldDB" id="A0A4Z2I1B2"/>
<reference evidence="2 3" key="1">
    <citation type="submission" date="2019-03" db="EMBL/GenBank/DDBJ databases">
        <title>First draft genome of Liparis tanakae, snailfish: a comprehensive survey of snailfish specific genes.</title>
        <authorList>
            <person name="Kim W."/>
            <person name="Song I."/>
            <person name="Jeong J.-H."/>
            <person name="Kim D."/>
            <person name="Kim S."/>
            <person name="Ryu S."/>
            <person name="Song J.Y."/>
            <person name="Lee S.K."/>
        </authorList>
    </citation>
    <scope>NUCLEOTIDE SEQUENCE [LARGE SCALE GENOMIC DNA]</scope>
    <source>
        <tissue evidence="2">Muscle</tissue>
    </source>
</reference>
<name>A0A4Z2I1B2_9TELE</name>
<evidence type="ECO:0000256" key="1">
    <source>
        <dbReference type="SAM" id="MobiDB-lite"/>
    </source>
</evidence>
<dbReference type="EMBL" id="SRLO01000155">
    <property type="protein sequence ID" value="TNN71032.1"/>
    <property type="molecule type" value="Genomic_DNA"/>
</dbReference>
<evidence type="ECO:0000313" key="2">
    <source>
        <dbReference type="EMBL" id="TNN71032.1"/>
    </source>
</evidence>
<gene>
    <name evidence="2" type="ORF">EYF80_018693</name>
</gene>
<feature type="compositionally biased region" description="Basic and acidic residues" evidence="1">
    <location>
        <begin position="158"/>
        <end position="176"/>
    </location>
</feature>
<organism evidence="2 3">
    <name type="scientific">Liparis tanakae</name>
    <name type="common">Tanaka's snailfish</name>
    <dbReference type="NCBI Taxonomy" id="230148"/>
    <lineage>
        <taxon>Eukaryota</taxon>
        <taxon>Metazoa</taxon>
        <taxon>Chordata</taxon>
        <taxon>Craniata</taxon>
        <taxon>Vertebrata</taxon>
        <taxon>Euteleostomi</taxon>
        <taxon>Actinopterygii</taxon>
        <taxon>Neopterygii</taxon>
        <taxon>Teleostei</taxon>
        <taxon>Neoteleostei</taxon>
        <taxon>Acanthomorphata</taxon>
        <taxon>Eupercaria</taxon>
        <taxon>Perciformes</taxon>
        <taxon>Cottioidei</taxon>
        <taxon>Cottales</taxon>
        <taxon>Liparidae</taxon>
        <taxon>Liparis</taxon>
    </lineage>
</organism>
<keyword evidence="3" id="KW-1185">Reference proteome</keyword>
<dbReference type="Proteomes" id="UP000314294">
    <property type="component" value="Unassembled WGS sequence"/>
</dbReference>
<evidence type="ECO:0000313" key="3">
    <source>
        <dbReference type="Proteomes" id="UP000314294"/>
    </source>
</evidence>
<comment type="caution">
    <text evidence="2">The sequence shown here is derived from an EMBL/GenBank/DDBJ whole genome shotgun (WGS) entry which is preliminary data.</text>
</comment>
<accession>A0A4Z2I1B2</accession>
<protein>
    <submittedName>
        <fullName evidence="2">Uncharacterized protein</fullName>
    </submittedName>
</protein>
<feature type="region of interest" description="Disordered" evidence="1">
    <location>
        <begin position="109"/>
        <end position="193"/>
    </location>
</feature>
<proteinExistence type="predicted"/>
<sequence length="193" mass="20996">MYIGARVAGQAAAAVAARRVLHAGPSVETRAVGARHGADLAVLAVEALRALARVVVLQILVARRGRENRGLLSHSLVSISQFWPVKPGLQVQLHCHGCWQVPWRQPGWRAHSSQRSPCQPCRHTHSPGDSQKPCSSLHPAAQMADGRRGEGTQGEGGQSKKEREREKGGRKPERILLRGHPSKQRRSPLASQV</sequence>